<reference evidence="2 3" key="1">
    <citation type="journal article" date="2023" name="Hortic Res">
        <title>The complete reference genome for grapevine (Vitis vinifera L.) genetics and breeding.</title>
        <authorList>
            <person name="Shi X."/>
            <person name="Cao S."/>
            <person name="Wang X."/>
            <person name="Huang S."/>
            <person name="Wang Y."/>
            <person name="Liu Z."/>
            <person name="Liu W."/>
            <person name="Leng X."/>
            <person name="Peng Y."/>
            <person name="Wang N."/>
            <person name="Wang Y."/>
            <person name="Ma Z."/>
            <person name="Xu X."/>
            <person name="Zhang F."/>
            <person name="Xue H."/>
            <person name="Zhong H."/>
            <person name="Wang Y."/>
            <person name="Zhang K."/>
            <person name="Velt A."/>
            <person name="Avia K."/>
            <person name="Holtgrawe D."/>
            <person name="Grimplet J."/>
            <person name="Matus J.T."/>
            <person name="Ware D."/>
            <person name="Wu X."/>
            <person name="Wang H."/>
            <person name="Liu C."/>
            <person name="Fang Y."/>
            <person name="Rustenholz C."/>
            <person name="Cheng Z."/>
            <person name="Xiao H."/>
            <person name="Zhou Y."/>
        </authorList>
    </citation>
    <scope>NUCLEOTIDE SEQUENCE [LARGE SCALE GENOMIC DNA]</scope>
    <source>
        <strain evidence="3">cv. Pinot noir / PN40024</strain>
        <tissue evidence="2">Leaf</tissue>
    </source>
</reference>
<evidence type="ECO:0000313" key="3">
    <source>
        <dbReference type="Proteomes" id="UP001227230"/>
    </source>
</evidence>
<gene>
    <name evidence="2" type="ORF">VitviT2T_023526</name>
</gene>
<dbReference type="PANTHER" id="PTHR33623">
    <property type="entry name" value="OS04G0572500 PROTEIN"/>
    <property type="match status" value="1"/>
</dbReference>
<feature type="compositionally biased region" description="Low complexity" evidence="1">
    <location>
        <begin position="156"/>
        <end position="173"/>
    </location>
</feature>
<sequence length="393" mass="44341">MSALNSSFSYTDNSMQRRHFQIERRPRMLKDFLIDDSNSCSSNGFKSFPRKASHCTVRNLLECDGGERGSNSNNKSTFLRSRSTAAATTISAFQKASEIVINAVKSPSFLQRSLKRRFWRRNSTEERGMTVTVIRVKDIVRMRSFRDVMEEKSAPSDSTGSITTTATTSSNGSSWCGSDFTADYVQSWSGNSEEYSGANAVKVGEKYLPGVGDGNANTTTRTTMSIDAVGPKGELRCEEKEQHSPVSVLDCPFTEDAEPFSFFIRDEEEEEAEEKAMQLLDQVKAAGSVEFSKANLNDDLLLEFFRDELMKISRGNQTVDKEVDAEILKIAEAWLKGEFEWGVETEKEACIRDMERGGRWRKFEEEEEEMALELEVLVFEILEDELLGDLFVN</sequence>
<name>A0ABY9DG66_VITVI</name>
<accession>A0ABY9DG66</accession>
<dbReference type="PANTHER" id="PTHR33623:SF17">
    <property type="entry name" value="DUF4378 DOMAIN-CONTAINING PROTEIN"/>
    <property type="match status" value="1"/>
</dbReference>
<feature type="region of interest" description="Disordered" evidence="1">
    <location>
        <begin position="150"/>
        <end position="173"/>
    </location>
</feature>
<evidence type="ECO:0000313" key="2">
    <source>
        <dbReference type="EMBL" id="WKA05565.1"/>
    </source>
</evidence>
<dbReference type="EMBL" id="CP126662">
    <property type="protein sequence ID" value="WKA05565.1"/>
    <property type="molecule type" value="Genomic_DNA"/>
</dbReference>
<evidence type="ECO:0008006" key="4">
    <source>
        <dbReference type="Google" id="ProtNLM"/>
    </source>
</evidence>
<evidence type="ECO:0000256" key="1">
    <source>
        <dbReference type="SAM" id="MobiDB-lite"/>
    </source>
</evidence>
<keyword evidence="3" id="KW-1185">Reference proteome</keyword>
<organism evidence="2 3">
    <name type="scientific">Vitis vinifera</name>
    <name type="common">Grape</name>
    <dbReference type="NCBI Taxonomy" id="29760"/>
    <lineage>
        <taxon>Eukaryota</taxon>
        <taxon>Viridiplantae</taxon>
        <taxon>Streptophyta</taxon>
        <taxon>Embryophyta</taxon>
        <taxon>Tracheophyta</taxon>
        <taxon>Spermatophyta</taxon>
        <taxon>Magnoliopsida</taxon>
        <taxon>eudicotyledons</taxon>
        <taxon>Gunneridae</taxon>
        <taxon>Pentapetalae</taxon>
        <taxon>rosids</taxon>
        <taxon>Vitales</taxon>
        <taxon>Vitaceae</taxon>
        <taxon>Viteae</taxon>
        <taxon>Vitis</taxon>
    </lineage>
</organism>
<proteinExistence type="predicted"/>
<protein>
    <recommendedName>
        <fullName evidence="4">DUF4378 domain-containing protein</fullName>
    </recommendedName>
</protein>
<dbReference type="Proteomes" id="UP001227230">
    <property type="component" value="Chromosome 15"/>
</dbReference>